<dbReference type="PANTHER" id="PTHR36849">
    <property type="entry name" value="CYTOPLASMIC PROTEIN-RELATED"/>
    <property type="match status" value="1"/>
</dbReference>
<protein>
    <submittedName>
        <fullName evidence="1">DUF488 domain-containing protein</fullName>
    </submittedName>
</protein>
<gene>
    <name evidence="1" type="ORF">QBD33_12930</name>
</gene>
<dbReference type="EMBL" id="CP123488">
    <property type="protein sequence ID" value="WGL54587.1"/>
    <property type="molecule type" value="Genomic_DNA"/>
</dbReference>
<accession>A0AA95JSY8</accession>
<dbReference type="PANTHER" id="PTHR36849:SF1">
    <property type="entry name" value="CYTOPLASMIC PROTEIN"/>
    <property type="match status" value="1"/>
</dbReference>
<dbReference type="AlphaFoldDB" id="A0AA95JSY8"/>
<name>A0AA95JSY8_KLUIN</name>
<dbReference type="InterPro" id="IPR052552">
    <property type="entry name" value="YeaO-like"/>
</dbReference>
<proteinExistence type="predicted"/>
<dbReference type="Pfam" id="PF22752">
    <property type="entry name" value="DUF488-N3i"/>
    <property type="match status" value="1"/>
</dbReference>
<sequence>MIQCKRVYDAAASDDGYRILVDRLWPRGIKKEALIFDEWCKDLTPSAELRKAYHSEVIDFATFCQHYREELSHHREEGQRLAKIAQDKGLTLIYAATNTTQNHARVLADWLNNL</sequence>
<reference evidence="1" key="1">
    <citation type="submission" date="2023-04" db="EMBL/GenBank/DDBJ databases">
        <title>APH(3)-Id, a novel chromosomal aminoglycoside phosphotransferase, identified from an environmental isolate of Kluyvera intermedia DW18.</title>
        <authorList>
            <person name="Sha Y."/>
        </authorList>
    </citation>
    <scope>NUCLEOTIDE SEQUENCE</scope>
    <source>
        <strain evidence="1">DW18</strain>
    </source>
</reference>
<evidence type="ECO:0000313" key="2">
    <source>
        <dbReference type="Proteomes" id="UP001177527"/>
    </source>
</evidence>
<evidence type="ECO:0000313" key="1">
    <source>
        <dbReference type="EMBL" id="WGL54587.1"/>
    </source>
</evidence>
<dbReference type="RefSeq" id="WP_280555634.1">
    <property type="nucleotide sequence ID" value="NZ_CP123488.1"/>
</dbReference>
<dbReference type="Proteomes" id="UP001177527">
    <property type="component" value="Chromosome"/>
</dbReference>
<organism evidence="1 2">
    <name type="scientific">Kluyvera intermedia</name>
    <name type="common">Enterobacter intermedius</name>
    <dbReference type="NCBI Taxonomy" id="61648"/>
    <lineage>
        <taxon>Bacteria</taxon>
        <taxon>Pseudomonadati</taxon>
        <taxon>Pseudomonadota</taxon>
        <taxon>Gammaproteobacteria</taxon>
        <taxon>Enterobacterales</taxon>
        <taxon>Enterobacteriaceae</taxon>
        <taxon>Kluyvera</taxon>
    </lineage>
</organism>